<dbReference type="EMBL" id="LTDL01000040">
    <property type="protein sequence ID" value="OAG29753.1"/>
    <property type="molecule type" value="Genomic_DNA"/>
</dbReference>
<dbReference type="VEuPathDB" id="MicrosporidiaDB:NEDG_00886"/>
<name>A0A177ECS1_9MICR</name>
<comment type="caution">
    <text evidence="2">The sequence shown here is derived from an EMBL/GenBank/DDBJ whole genome shotgun (WGS) entry which is preliminary data.</text>
</comment>
<dbReference type="Proteomes" id="UP000185944">
    <property type="component" value="Unassembled WGS sequence"/>
</dbReference>
<reference evidence="2 3" key="1">
    <citation type="submission" date="2016-02" db="EMBL/GenBank/DDBJ databases">
        <title>Discovery of a natural microsporidian pathogen with a broad tissue tropism in Caenorhabditis elegans.</title>
        <authorList>
            <person name="Luallen R.J."/>
            <person name="Reinke A.W."/>
            <person name="Tong L."/>
            <person name="Botts M.R."/>
            <person name="Felix M.-A."/>
            <person name="Troemel E.R."/>
        </authorList>
    </citation>
    <scope>NUCLEOTIDE SEQUENCE [LARGE SCALE GENOMIC DNA]</scope>
    <source>
        <strain evidence="2 3">JUm2807</strain>
    </source>
</reference>
<dbReference type="GeneID" id="93647236"/>
<feature type="chain" id="PRO_5008060287" description="RING-type domain-containing protein" evidence="1">
    <location>
        <begin position="28"/>
        <end position="572"/>
    </location>
</feature>
<protein>
    <recommendedName>
        <fullName evidence="4">RING-type domain-containing protein</fullName>
    </recommendedName>
</protein>
<proteinExistence type="predicted"/>
<gene>
    <name evidence="2" type="ORF">NEDG_00886</name>
</gene>
<organism evidence="2 3">
    <name type="scientific">Nematocida displodere</name>
    <dbReference type="NCBI Taxonomy" id="1805483"/>
    <lineage>
        <taxon>Eukaryota</taxon>
        <taxon>Fungi</taxon>
        <taxon>Fungi incertae sedis</taxon>
        <taxon>Microsporidia</taxon>
        <taxon>Nematocida</taxon>
    </lineage>
</organism>
<dbReference type="AlphaFoldDB" id="A0A177ECS1"/>
<evidence type="ECO:0000313" key="2">
    <source>
        <dbReference type="EMBL" id="OAG29753.1"/>
    </source>
</evidence>
<keyword evidence="3" id="KW-1185">Reference proteome</keyword>
<evidence type="ECO:0000256" key="1">
    <source>
        <dbReference type="SAM" id="SignalP"/>
    </source>
</evidence>
<feature type="signal peptide" evidence="1">
    <location>
        <begin position="1"/>
        <end position="27"/>
    </location>
</feature>
<sequence>MFLQIRTLTRSIACIALLSMTYAAAEALNSTIDAPPRHTARTLDFFERSGYVLETLTTRARKYILESQKKPVVIYLDRYPKNKTLAPLVQGIKFDDFTITSSHSPDGCPEALNKNVLENLFRAFEAIRADEFTIDGVVDVMDSEEPMEVEEPKLTCATQFRAQARRKRTYSDLAQEKTRLLSLSVKRLCLKNMSNESAAWVLSHIDLSDTAPSLCIIDSPLITTLECLDRSNPGKLTNLHIFNLENLASINCALLENSQVLNSFGVWGPHEPLQGSKEVLRAIGSHQWDRLDLPAELWVLIARQAQESFMVENLSLNGNSIESTDPFWEESYQIRPSVASLHLALASTCTYLRLPDGPIIMLKWLSKCFANIEEVVLTPGEASVWTPNGQQYVSSAKVRLLCMYVEPICPTLKAFSYEPTTTLKVTLLSLNRILWVAPSVYLQWSRGQLDTLIINTCKEAVYTINNQDPPQVLPTLGTYVDTGCIGCHCLLDTLSQQMQKESNINYVAIVCNRGHMICYACLKSLAVAELKTNKPIHCLCGERIEGGGFYGTVSSDEHGNPVFKVSLGVPSA</sequence>
<evidence type="ECO:0000313" key="3">
    <source>
        <dbReference type="Proteomes" id="UP000185944"/>
    </source>
</evidence>
<keyword evidence="1" id="KW-0732">Signal</keyword>
<dbReference type="RefSeq" id="XP_067544401.1">
    <property type="nucleotide sequence ID" value="XM_067688304.1"/>
</dbReference>
<evidence type="ECO:0008006" key="4">
    <source>
        <dbReference type="Google" id="ProtNLM"/>
    </source>
</evidence>
<accession>A0A177ECS1</accession>